<evidence type="ECO:0000256" key="2">
    <source>
        <dbReference type="ARBA" id="ARBA00022559"/>
    </source>
</evidence>
<keyword evidence="4" id="KW-0560">Oxidoreductase</keyword>
<dbReference type="Pfam" id="PF04261">
    <property type="entry name" value="Dyp_perox_N"/>
    <property type="match status" value="1"/>
</dbReference>
<dbReference type="PANTHER" id="PTHR30521:SF0">
    <property type="entry name" value="DYP-TYPE PEROXIDASE FAMILY PROTEIN"/>
    <property type="match status" value="1"/>
</dbReference>
<comment type="caution">
    <text evidence="9">The sequence shown here is derived from an EMBL/GenBank/DDBJ whole genome shotgun (WGS) entry which is preliminary data.</text>
</comment>
<dbReference type="EMBL" id="LQNU01000066">
    <property type="protein sequence ID" value="KZE77987.1"/>
    <property type="molecule type" value="Genomic_DNA"/>
</dbReference>
<dbReference type="GO" id="GO:0004601">
    <property type="term" value="F:peroxidase activity"/>
    <property type="evidence" value="ECO:0007669"/>
    <property type="project" value="UniProtKB-KW"/>
</dbReference>
<keyword evidence="10" id="KW-1185">Reference proteome</keyword>
<comment type="similarity">
    <text evidence="6">Belongs to the DyP-type peroxidase family.</text>
</comment>
<evidence type="ECO:0000256" key="6">
    <source>
        <dbReference type="ARBA" id="ARBA00025737"/>
    </source>
</evidence>
<dbReference type="InterPro" id="IPR006314">
    <property type="entry name" value="Dyp_peroxidase"/>
</dbReference>
<keyword evidence="2 9" id="KW-0575">Peroxidase</keyword>
<evidence type="ECO:0000259" key="7">
    <source>
        <dbReference type="Pfam" id="PF04261"/>
    </source>
</evidence>
<evidence type="ECO:0000313" key="10">
    <source>
        <dbReference type="Proteomes" id="UP000076630"/>
    </source>
</evidence>
<dbReference type="Proteomes" id="UP000076630">
    <property type="component" value="Unassembled WGS sequence"/>
</dbReference>
<dbReference type="InterPro" id="IPR011008">
    <property type="entry name" value="Dimeric_a/b-barrel"/>
</dbReference>
<dbReference type="RefSeq" id="WP_038987280.1">
    <property type="nucleotide sequence ID" value="NZ_JWJO01000045.1"/>
</dbReference>
<dbReference type="InterPro" id="IPR048328">
    <property type="entry name" value="Dyp_perox_C"/>
</dbReference>
<dbReference type="InterPro" id="IPR048327">
    <property type="entry name" value="Dyp_perox_N"/>
</dbReference>
<evidence type="ECO:0000313" key="9">
    <source>
        <dbReference type="EMBL" id="KZE77987.1"/>
    </source>
</evidence>
<evidence type="ECO:0000259" key="8">
    <source>
        <dbReference type="Pfam" id="PF20628"/>
    </source>
</evidence>
<dbReference type="SUPFAM" id="SSF54909">
    <property type="entry name" value="Dimeric alpha+beta barrel"/>
    <property type="match status" value="1"/>
</dbReference>
<gene>
    <name evidence="9" type="ORF">AV926_13140</name>
</gene>
<dbReference type="GO" id="GO:0046872">
    <property type="term" value="F:metal ion binding"/>
    <property type="evidence" value="ECO:0007669"/>
    <property type="project" value="UniProtKB-KW"/>
</dbReference>
<dbReference type="GO" id="GO:0020037">
    <property type="term" value="F:heme binding"/>
    <property type="evidence" value="ECO:0007669"/>
    <property type="project" value="InterPro"/>
</dbReference>
<dbReference type="NCBIfam" id="TIGR01413">
    <property type="entry name" value="Dyp_perox_fam"/>
    <property type="match status" value="1"/>
</dbReference>
<name>A0A163XJJ4_9FLAO</name>
<keyword evidence="5" id="KW-0408">Iron</keyword>
<feature type="domain" description="Dyp-type peroxidase N-terminal" evidence="7">
    <location>
        <begin position="15"/>
        <end position="137"/>
    </location>
</feature>
<dbReference type="AlphaFoldDB" id="A0A163XJJ4"/>
<evidence type="ECO:0000256" key="1">
    <source>
        <dbReference type="ARBA" id="ARBA00001970"/>
    </source>
</evidence>
<dbReference type="PROSITE" id="PS51404">
    <property type="entry name" value="DYP_PEROXIDASE"/>
    <property type="match status" value="1"/>
</dbReference>
<dbReference type="Pfam" id="PF20628">
    <property type="entry name" value="Dyp_perox_C"/>
    <property type="match status" value="1"/>
</dbReference>
<evidence type="ECO:0000256" key="3">
    <source>
        <dbReference type="ARBA" id="ARBA00022723"/>
    </source>
</evidence>
<comment type="cofactor">
    <cofactor evidence="1">
        <name>heme b</name>
        <dbReference type="ChEBI" id="CHEBI:60344"/>
    </cofactor>
</comment>
<proteinExistence type="inferred from homology"/>
<reference evidence="9 10" key="1">
    <citation type="submission" date="2016-01" db="EMBL/GenBank/DDBJ databases">
        <title>Whole genome sequencing of Myroides marinus L41.</title>
        <authorList>
            <person name="Hong K.W."/>
        </authorList>
    </citation>
    <scope>NUCLEOTIDE SEQUENCE [LARGE SCALE GENOMIC DNA]</scope>
    <source>
        <strain evidence="9 10">L41</strain>
    </source>
</reference>
<dbReference type="OrthoDB" id="3251355at2"/>
<protein>
    <submittedName>
        <fullName evidence="9">Peroxidase</fullName>
    </submittedName>
</protein>
<evidence type="ECO:0000256" key="5">
    <source>
        <dbReference type="ARBA" id="ARBA00023004"/>
    </source>
</evidence>
<feature type="domain" description="Dyp-type peroxidase C-terminal" evidence="8">
    <location>
        <begin position="141"/>
        <end position="304"/>
    </location>
</feature>
<dbReference type="GO" id="GO:0005829">
    <property type="term" value="C:cytosol"/>
    <property type="evidence" value="ECO:0007669"/>
    <property type="project" value="TreeGrafter"/>
</dbReference>
<sequence>MSQKAQNVTDYPNNNTIFSVWKFKEGAEIKEAFEALCGLVNNLNNSFKVRVNAGPTSCILGVSHDAWLKLDLPTPLPKELKNFQEIKGDKHTAVSTEADLHLHLSAINSAICYDMAMAISKVLLPVADCIDEVQGFKYWDGRAIIGFVDGTENPIGEDRDYFGIIGDEDPGYKGGSYLFVQKYIHFMKDWDTLSTEEQEKVIGRYKATDIEMEEGKKPANSHTALTAIEDENGNELKIIRANMPYANPSKGQAGTYFISYASTFSTTEKMLKNMFIGDPIGNYDKLLDFSKAISGTLFFVPSLDLLDNYSAE</sequence>
<dbReference type="PANTHER" id="PTHR30521">
    <property type="entry name" value="DEFERROCHELATASE/PEROXIDASE"/>
    <property type="match status" value="1"/>
</dbReference>
<accession>A0A163XJJ4</accession>
<evidence type="ECO:0000256" key="4">
    <source>
        <dbReference type="ARBA" id="ARBA00023002"/>
    </source>
</evidence>
<keyword evidence="3" id="KW-0479">Metal-binding</keyword>
<organism evidence="9 10">
    <name type="scientific">Myroides marinus</name>
    <dbReference type="NCBI Taxonomy" id="703342"/>
    <lineage>
        <taxon>Bacteria</taxon>
        <taxon>Pseudomonadati</taxon>
        <taxon>Bacteroidota</taxon>
        <taxon>Flavobacteriia</taxon>
        <taxon>Flavobacteriales</taxon>
        <taxon>Flavobacteriaceae</taxon>
        <taxon>Myroides</taxon>
    </lineage>
</organism>